<gene>
    <name evidence="3" type="ORF">X975_04748</name>
</gene>
<dbReference type="Proteomes" id="UP000054359">
    <property type="component" value="Unassembled WGS sequence"/>
</dbReference>
<dbReference type="InterPro" id="IPR001936">
    <property type="entry name" value="RasGAP_dom"/>
</dbReference>
<organism evidence="3 4">
    <name type="scientific">Stegodyphus mimosarum</name>
    <name type="common">African social velvet spider</name>
    <dbReference type="NCBI Taxonomy" id="407821"/>
    <lineage>
        <taxon>Eukaryota</taxon>
        <taxon>Metazoa</taxon>
        <taxon>Ecdysozoa</taxon>
        <taxon>Arthropoda</taxon>
        <taxon>Chelicerata</taxon>
        <taxon>Arachnida</taxon>
        <taxon>Araneae</taxon>
        <taxon>Araneomorphae</taxon>
        <taxon>Entelegynae</taxon>
        <taxon>Eresoidea</taxon>
        <taxon>Eresidae</taxon>
        <taxon>Stegodyphus</taxon>
    </lineage>
</organism>
<protein>
    <submittedName>
        <fullName evidence="3">Ras GTPase-activating protein 1</fullName>
    </submittedName>
</protein>
<name>A0A087T2B3_STEMI</name>
<dbReference type="PROSITE" id="PS50018">
    <property type="entry name" value="RAS_GTPASE_ACTIV_2"/>
    <property type="match status" value="1"/>
</dbReference>
<feature type="non-terminal residue" evidence="3">
    <location>
        <position position="374"/>
    </location>
</feature>
<evidence type="ECO:0000313" key="4">
    <source>
        <dbReference type="Proteomes" id="UP000054359"/>
    </source>
</evidence>
<dbReference type="AlphaFoldDB" id="A0A087T2B3"/>
<sequence length="374" mass="42899">MEIADVTVELENLISGEEIEDWFPLGGLTPPIREDWGSLRVRIRYIHEVIMPLAEYNALKELIMEEDLEVVSVLADLCHRDRTPLANAVLRVFRFERKEAMLLKTMNDREIQIEEDTTTLFRSASLTTTLMDHYMRSTANGFLHQAVQDFILKVMDSRQSCELNPSKLESPIEACTNAENMLGLLDEVIESIFSSIDACPRTLRYICSCLQKSVMAKWPNDPLVKTRVVSGFIFLRLLCPAILNPRQFNLINDTPSEIAARSLILVAKCLQNLANLVEFGAKEPWMEVINPFILKNKNRMIKFLDDISNVPERPEPEETFSGDPARDLATLHHICATHKEELQNLSQHRPILKKLVTVTDMLSKHKQHYTEMLR</sequence>
<dbReference type="Gene3D" id="1.10.506.10">
    <property type="entry name" value="GTPase Activation - p120gap, domain 1"/>
    <property type="match status" value="2"/>
</dbReference>
<dbReference type="PROSITE" id="PS00509">
    <property type="entry name" value="RAS_GTPASE_ACTIV_1"/>
    <property type="match status" value="1"/>
</dbReference>
<dbReference type="GO" id="GO:0005096">
    <property type="term" value="F:GTPase activator activity"/>
    <property type="evidence" value="ECO:0007669"/>
    <property type="project" value="UniProtKB-KW"/>
</dbReference>
<feature type="domain" description="Ras-GAP" evidence="2">
    <location>
        <begin position="81"/>
        <end position="275"/>
    </location>
</feature>
<dbReference type="STRING" id="407821.A0A087T2B3"/>
<dbReference type="PANTHER" id="PTHR10194:SF146">
    <property type="entry name" value="RAS GTPASE-ACTIVATING PROTEIN 1"/>
    <property type="match status" value="1"/>
</dbReference>
<evidence type="ECO:0000259" key="2">
    <source>
        <dbReference type="PROSITE" id="PS50018"/>
    </source>
</evidence>
<dbReference type="InterPro" id="IPR008936">
    <property type="entry name" value="Rho_GTPase_activation_prot"/>
</dbReference>
<keyword evidence="1" id="KW-0343">GTPase activation</keyword>
<reference evidence="3 4" key="1">
    <citation type="submission" date="2013-11" db="EMBL/GenBank/DDBJ databases">
        <title>Genome sequencing of Stegodyphus mimosarum.</title>
        <authorList>
            <person name="Bechsgaard J."/>
        </authorList>
    </citation>
    <scope>NUCLEOTIDE SEQUENCE [LARGE SCALE GENOMIC DNA]</scope>
</reference>
<accession>A0A087T2B3</accession>
<dbReference type="InterPro" id="IPR039360">
    <property type="entry name" value="Ras_GTPase"/>
</dbReference>
<dbReference type="SUPFAM" id="SSF48350">
    <property type="entry name" value="GTPase activation domain, GAP"/>
    <property type="match status" value="1"/>
</dbReference>
<dbReference type="PANTHER" id="PTHR10194">
    <property type="entry name" value="RAS GTPASE-ACTIVATING PROTEINS"/>
    <property type="match status" value="1"/>
</dbReference>
<dbReference type="InterPro" id="IPR023152">
    <property type="entry name" value="RasGAP_CS"/>
</dbReference>
<evidence type="ECO:0000256" key="1">
    <source>
        <dbReference type="ARBA" id="ARBA00022468"/>
    </source>
</evidence>
<proteinExistence type="predicted"/>
<dbReference type="EMBL" id="KK113066">
    <property type="protein sequence ID" value="KFM59252.1"/>
    <property type="molecule type" value="Genomic_DNA"/>
</dbReference>
<dbReference type="SMART" id="SM00323">
    <property type="entry name" value="RasGAP"/>
    <property type="match status" value="1"/>
</dbReference>
<keyword evidence="4" id="KW-1185">Reference proteome</keyword>
<dbReference type="OMA" id="IWINDGR"/>
<dbReference type="OrthoDB" id="6408074at2759"/>
<dbReference type="Pfam" id="PF00616">
    <property type="entry name" value="RasGAP"/>
    <property type="match status" value="2"/>
</dbReference>
<evidence type="ECO:0000313" key="3">
    <source>
        <dbReference type="EMBL" id="KFM59252.1"/>
    </source>
</evidence>